<evidence type="ECO:0000313" key="4">
    <source>
        <dbReference type="Proteomes" id="UP000184052"/>
    </source>
</evidence>
<dbReference type="InterPro" id="IPR008964">
    <property type="entry name" value="Invasin/intimin_cell_adhesion"/>
</dbReference>
<dbReference type="PANTHER" id="PTHR43308:SF5">
    <property type="entry name" value="S-LAYER PROTEIN _ PEPTIDOGLYCAN ENDO-BETA-N-ACETYLGLUCOSAMINIDASE"/>
    <property type="match status" value="1"/>
</dbReference>
<dbReference type="InterPro" id="IPR027954">
    <property type="entry name" value="Transcobalamin-like_C"/>
</dbReference>
<dbReference type="OrthoDB" id="174569at2"/>
<reference evidence="3 4" key="1">
    <citation type="submission" date="2016-11" db="EMBL/GenBank/DDBJ databases">
        <authorList>
            <person name="Jaros S."/>
            <person name="Januszkiewicz K."/>
            <person name="Wedrychowicz H."/>
        </authorList>
    </citation>
    <scope>NUCLEOTIDE SEQUENCE [LARGE SCALE GENOMIC DNA]</scope>
    <source>
        <strain evidence="3 4">DSM 17477</strain>
    </source>
</reference>
<keyword evidence="1" id="KW-1133">Transmembrane helix</keyword>
<feature type="domain" description="SLH" evidence="2">
    <location>
        <begin position="1216"/>
        <end position="1279"/>
    </location>
</feature>
<keyword evidence="1" id="KW-0812">Transmembrane</keyword>
<dbReference type="Gene3D" id="2.60.40.1080">
    <property type="match status" value="2"/>
</dbReference>
<organism evidence="3 4">
    <name type="scientific">Dethiosulfatibacter aminovorans DSM 17477</name>
    <dbReference type="NCBI Taxonomy" id="1121476"/>
    <lineage>
        <taxon>Bacteria</taxon>
        <taxon>Bacillati</taxon>
        <taxon>Bacillota</taxon>
        <taxon>Tissierellia</taxon>
        <taxon>Dethiosulfatibacter</taxon>
    </lineage>
</organism>
<dbReference type="SUPFAM" id="SSF49373">
    <property type="entry name" value="Invasin/intimin cell-adhesion fragments"/>
    <property type="match status" value="2"/>
</dbReference>
<dbReference type="RefSeq" id="WP_073046394.1">
    <property type="nucleotide sequence ID" value="NZ_FQZL01000005.1"/>
</dbReference>
<gene>
    <name evidence="3" type="ORF">SAMN02745751_00417</name>
</gene>
<dbReference type="Gene3D" id="2.60.220.30">
    <property type="match status" value="1"/>
</dbReference>
<keyword evidence="1" id="KW-0472">Membrane</keyword>
<dbReference type="Pfam" id="PF02368">
    <property type="entry name" value="Big_2"/>
    <property type="match status" value="2"/>
</dbReference>
<feature type="transmembrane region" description="Helical" evidence="1">
    <location>
        <begin position="9"/>
        <end position="27"/>
    </location>
</feature>
<evidence type="ECO:0000256" key="1">
    <source>
        <dbReference type="SAM" id="Phobius"/>
    </source>
</evidence>
<dbReference type="PANTHER" id="PTHR43308">
    <property type="entry name" value="OUTER MEMBRANE PROTEIN ALPHA-RELATED"/>
    <property type="match status" value="1"/>
</dbReference>
<proteinExistence type="predicted"/>
<dbReference type="InterPro" id="IPR001119">
    <property type="entry name" value="SLH_dom"/>
</dbReference>
<dbReference type="CDD" id="cd00688">
    <property type="entry name" value="ISOPREN_C2_like"/>
    <property type="match status" value="1"/>
</dbReference>
<protein>
    <submittedName>
        <fullName evidence="3">ZU5 domain-containing protein</fullName>
    </submittedName>
</protein>
<evidence type="ECO:0000259" key="2">
    <source>
        <dbReference type="PROSITE" id="PS51272"/>
    </source>
</evidence>
<dbReference type="SMART" id="SM00635">
    <property type="entry name" value="BID_2"/>
    <property type="match status" value="2"/>
</dbReference>
<dbReference type="AlphaFoldDB" id="A0A1M6BN76"/>
<name>A0A1M6BN76_9FIRM</name>
<dbReference type="Proteomes" id="UP000184052">
    <property type="component" value="Unassembled WGS sequence"/>
</dbReference>
<evidence type="ECO:0000313" key="3">
    <source>
        <dbReference type="EMBL" id="SHI50181.1"/>
    </source>
</evidence>
<dbReference type="EMBL" id="FQZL01000005">
    <property type="protein sequence ID" value="SHI50181.1"/>
    <property type="molecule type" value="Genomic_DNA"/>
</dbReference>
<dbReference type="InterPro" id="IPR003343">
    <property type="entry name" value="Big_2"/>
</dbReference>
<dbReference type="STRING" id="1121476.SAMN02745751_00417"/>
<feature type="domain" description="SLH" evidence="2">
    <location>
        <begin position="1094"/>
        <end position="1156"/>
    </location>
</feature>
<dbReference type="Pfam" id="PF14478">
    <property type="entry name" value="DUF4430"/>
    <property type="match status" value="1"/>
</dbReference>
<dbReference type="InterPro" id="IPR051465">
    <property type="entry name" value="Cell_Envelope_Struct_Comp"/>
</dbReference>
<feature type="domain" description="SLH" evidence="2">
    <location>
        <begin position="1157"/>
        <end position="1214"/>
    </location>
</feature>
<keyword evidence="4" id="KW-1185">Reference proteome</keyword>
<dbReference type="InterPro" id="IPR008930">
    <property type="entry name" value="Terpenoid_cyclase/PrenylTrfase"/>
</dbReference>
<sequence>MFRRKSNNIISRVLVFLMVMMTVLSYLPTGISPVVGTAEAVGVSAFDSLALTSIRNNYEAYTAGTPVDAGWGNFSSYDVYLLMEAGVDTSQWEYDGSNMYDDAMALIDATLSDPESASAKRAAQDYLASDAMGEELKSTSMAAILIDRQTMEGELDSGIYAIYSNMAAYDLMAREGTLAGAGLDVDAAVMYVLNNQDVTGAWPKEDAVNWISNDFMTTVEAVRVLKSAENDTTVTPEAIELAIDYGMTWLQSNQQEDGSYISGWDDAVTDTSEMIYAAAVLGEDPTTWISAGGKSPVDFMRDYALVEGSFGNVPSTTWALDAYLQLGGFVSLNETLNVTVDIENGTVNRGETTTCSAIALDLTGESDVSTMVSWTSSNEEVATVDDNGAVTAVGVGNAEITAEYEGCEDSIDIIVESYEDNMTLVAIRNNYEAYTAGTPVDAGWGNFSSYDVYLLMEAGVDISQWEYDGSNMYDDAMALIDATLLDPEAASAKRIAQDYLAADAMGEELKSTSMAAILIDRQTMEGELDSGIYAIYSNMAAYDLMAREGTLAVAGQDVDAVVMYVLNNQDATGAWPKEDAVNWISNDFMTTVEAVRVLKSAENDTTVTPEAIELAIDSGMTWLHSNQQENGSYISGWDDAVTDTSEMIYAAAVLGEDPKTWISAGGKSPVNFMRDYAPVDGSFGNVPSTTWALDAYLQLGGTVASDSILDVIIDPEEALVYSGDTKQFSAKAVKMDGSEINISDVADWISSDTDVASIDSTGLMMANASGTVEISANYESCTGTAVITVDTKPSTSSDVQVYVAVIGQDDELLYGPRKVMISEDDEYGYTALGALDATGLDYDFRDSSKDMVDEIEGQENMGSNGWMYSVNGKVPTIPAIEKNVNSGSKILWWYSTSSMGEAPDWPSSSSSFGAATAVDEDAVKEMLEDYREELNDGAVLLNEDDMMSASEAEDLAKELEDNDVSLSGDYEGDELVLSDDELSILVPEDALEEDLEITVEELDGNESPERFAVRIGSSVYDFGPDGTQFDEPVTISITVPIDENTDLESLKPAWFDEETGRWITIPCVIDLETGMVVFAIDHFTKFAVIETEARVEFADVDDTMAWARDAVEILAGAGVINGTGEGYEPQRSITRAEFVKIVVEALEIEKAEADGSVFTDVNADDWFAQYVECGYNNDIVTGDPDGSFRPNDEISRNEIAVVLSRLGDDDDMESVELAFDDVLDIPEWARPGVEFAYSVELMNGYEDNTFRGGNALSRAEAAVVVYRYMNYSFQKAAMLR</sequence>
<dbReference type="SUPFAM" id="SSF48239">
    <property type="entry name" value="Terpenoid cyclases/Protein prenyltransferases"/>
    <property type="match status" value="2"/>
</dbReference>
<dbReference type="Pfam" id="PF00395">
    <property type="entry name" value="SLH"/>
    <property type="match status" value="3"/>
</dbReference>
<dbReference type="PROSITE" id="PS51272">
    <property type="entry name" value="SLH"/>
    <property type="match status" value="3"/>
</dbReference>
<dbReference type="Gene3D" id="1.50.10.20">
    <property type="match status" value="2"/>
</dbReference>
<accession>A0A1M6BN76</accession>